<gene>
    <name evidence="1" type="ORF">HO133_006467</name>
</gene>
<dbReference type="RefSeq" id="XP_037147490.1">
    <property type="nucleotide sequence ID" value="XM_037297365.1"/>
</dbReference>
<dbReference type="GeneID" id="59334868"/>
<evidence type="ECO:0000313" key="1">
    <source>
        <dbReference type="EMBL" id="KAF6218055.1"/>
    </source>
</evidence>
<reference evidence="1 2" key="1">
    <citation type="journal article" date="2020" name="Genomics">
        <title>Complete, high-quality genomes from long-read metagenomic sequencing of two wolf lichen thalli reveals enigmatic genome architecture.</title>
        <authorList>
            <person name="McKenzie S.K."/>
            <person name="Walston R.F."/>
            <person name="Allen J.L."/>
        </authorList>
    </citation>
    <scope>NUCLEOTIDE SEQUENCE [LARGE SCALE GENOMIC DNA]</scope>
    <source>
        <strain evidence="1">WasteWater1</strain>
    </source>
</reference>
<organism evidence="1 2">
    <name type="scientific">Letharia lupina</name>
    <dbReference type="NCBI Taxonomy" id="560253"/>
    <lineage>
        <taxon>Eukaryota</taxon>
        <taxon>Fungi</taxon>
        <taxon>Dikarya</taxon>
        <taxon>Ascomycota</taxon>
        <taxon>Pezizomycotina</taxon>
        <taxon>Lecanoromycetes</taxon>
        <taxon>OSLEUM clade</taxon>
        <taxon>Lecanoromycetidae</taxon>
        <taxon>Lecanorales</taxon>
        <taxon>Lecanorineae</taxon>
        <taxon>Parmeliaceae</taxon>
        <taxon>Letharia</taxon>
    </lineage>
</organism>
<keyword evidence="2" id="KW-1185">Reference proteome</keyword>
<proteinExistence type="predicted"/>
<dbReference type="AlphaFoldDB" id="A0A8H6C6U1"/>
<dbReference type="Proteomes" id="UP000593566">
    <property type="component" value="Unassembled WGS sequence"/>
</dbReference>
<accession>A0A8H6C6U1</accession>
<comment type="caution">
    <text evidence="1">The sequence shown here is derived from an EMBL/GenBank/DDBJ whole genome shotgun (WGS) entry which is preliminary data.</text>
</comment>
<sequence>MAAAIHGATQVVYRLDVHPKKKRPVEIYESAFLQSKLIRIQTTPRCFKSLLLPKQVQPETRSEIGRTGSETYIPPAKKMDRNIIGALVECKTIQGENSQHEDTSEGLCPAPTKIALETAPPTIGPTIGPPTTANAYPTIAVPRCVGSQMSPSTPPVFVTGADPKRPAKNRVMMMV</sequence>
<name>A0A8H6C6U1_9LECA</name>
<evidence type="ECO:0000313" key="2">
    <source>
        <dbReference type="Proteomes" id="UP000593566"/>
    </source>
</evidence>
<protein>
    <submittedName>
        <fullName evidence="1">Uncharacterized protein</fullName>
    </submittedName>
</protein>
<dbReference type="EMBL" id="JACCJB010000024">
    <property type="protein sequence ID" value="KAF6218055.1"/>
    <property type="molecule type" value="Genomic_DNA"/>
</dbReference>